<dbReference type="EMBL" id="BNJQ01000012">
    <property type="protein sequence ID" value="GHP06399.1"/>
    <property type="molecule type" value="Genomic_DNA"/>
</dbReference>
<name>A0A830HMI1_9CHLO</name>
<feature type="compositionally biased region" description="Basic and acidic residues" evidence="1">
    <location>
        <begin position="62"/>
        <end position="74"/>
    </location>
</feature>
<sequence length="301" mass="33148">MATTPMFTAARRGKPSKNRLGWVAVLGAVLLMMALRASVLGAVRRSIARSSTSDGRATSTGHTKEAALRDRDEGALDEDDADAEEDKLADEEEEEGLAAEDAQALYASNEKLDTEASLAELPHVVDDEALPRKHRRRRAPRLGNSEDVHSVVVGRQGATVIKERPLVPGAVRIAHKQSSAEQRQGDEVLSENFMRLSRGDQDGNDQDDQVANSLGGDGSTARMRQRRNSREDAERRRTRLCSSVIAVVLPPLPPHVAFSVPSLLARAVLRQNQPLSLRYLRAPRPPFRTRQSFRTSTRRTP</sequence>
<evidence type="ECO:0000313" key="3">
    <source>
        <dbReference type="Proteomes" id="UP000660262"/>
    </source>
</evidence>
<reference evidence="2" key="1">
    <citation type="submission" date="2020-10" db="EMBL/GenBank/DDBJ databases">
        <title>Unveiling of a novel bifunctional photoreceptor, Dualchrome1, isolated from a cosmopolitan green alga.</title>
        <authorList>
            <person name="Suzuki S."/>
            <person name="Kawachi M."/>
        </authorList>
    </citation>
    <scope>NUCLEOTIDE SEQUENCE</scope>
    <source>
        <strain evidence="2">NIES 2893</strain>
    </source>
</reference>
<organism evidence="2 3">
    <name type="scientific">Pycnococcus provasolii</name>
    <dbReference type="NCBI Taxonomy" id="41880"/>
    <lineage>
        <taxon>Eukaryota</taxon>
        <taxon>Viridiplantae</taxon>
        <taxon>Chlorophyta</taxon>
        <taxon>Pseudoscourfieldiophyceae</taxon>
        <taxon>Pseudoscourfieldiales</taxon>
        <taxon>Pycnococcaceae</taxon>
        <taxon>Pycnococcus</taxon>
    </lineage>
</organism>
<evidence type="ECO:0000313" key="2">
    <source>
        <dbReference type="EMBL" id="GHP06399.1"/>
    </source>
</evidence>
<feature type="region of interest" description="Disordered" evidence="1">
    <location>
        <begin position="197"/>
        <end position="236"/>
    </location>
</feature>
<dbReference type="AlphaFoldDB" id="A0A830HMI1"/>
<accession>A0A830HMI1</accession>
<gene>
    <name evidence="2" type="ORF">PPROV_000514400</name>
</gene>
<feature type="region of interest" description="Disordered" evidence="1">
    <location>
        <begin position="47"/>
        <end position="98"/>
    </location>
</feature>
<protein>
    <submittedName>
        <fullName evidence="2">Uncharacterized protein</fullName>
    </submittedName>
</protein>
<proteinExistence type="predicted"/>
<keyword evidence="3" id="KW-1185">Reference proteome</keyword>
<feature type="compositionally biased region" description="Acidic residues" evidence="1">
    <location>
        <begin position="75"/>
        <end position="98"/>
    </location>
</feature>
<evidence type="ECO:0000256" key="1">
    <source>
        <dbReference type="SAM" id="MobiDB-lite"/>
    </source>
</evidence>
<feature type="compositionally biased region" description="Polar residues" evidence="1">
    <location>
        <begin position="48"/>
        <end position="61"/>
    </location>
</feature>
<comment type="caution">
    <text evidence="2">The sequence shown here is derived from an EMBL/GenBank/DDBJ whole genome shotgun (WGS) entry which is preliminary data.</text>
</comment>
<dbReference type="Proteomes" id="UP000660262">
    <property type="component" value="Unassembled WGS sequence"/>
</dbReference>